<dbReference type="InterPro" id="IPR053967">
    <property type="entry name" value="LlgE_F_G-like_D1"/>
</dbReference>
<dbReference type="SUPFAM" id="SSF117143">
    <property type="entry name" value="Flagellar hook protein flgE"/>
    <property type="match status" value="1"/>
</dbReference>
<keyword evidence="10" id="KW-0966">Cell projection</keyword>
<dbReference type="Proteomes" id="UP000198620">
    <property type="component" value="Unassembled WGS sequence"/>
</dbReference>
<dbReference type="OrthoDB" id="9804559at2"/>
<dbReference type="InterPro" id="IPR010930">
    <property type="entry name" value="Flg_bb/hook_C_dom"/>
</dbReference>
<feature type="domain" description="Flagellar basal body rod protein N-terminal" evidence="7">
    <location>
        <begin position="5"/>
        <end position="35"/>
    </location>
</feature>
<reference evidence="10 11" key="1">
    <citation type="submission" date="2016-10" db="EMBL/GenBank/DDBJ databases">
        <authorList>
            <person name="de Groot N.N."/>
        </authorList>
    </citation>
    <scope>NUCLEOTIDE SEQUENCE [LARGE SCALE GENOMIC DNA]</scope>
    <source>
        <strain evidence="10 11">Nv1</strain>
    </source>
</reference>
<dbReference type="Pfam" id="PF06429">
    <property type="entry name" value="Flg_bbr_C"/>
    <property type="match status" value="1"/>
</dbReference>
<keyword evidence="11" id="KW-1185">Reference proteome</keyword>
<evidence type="ECO:0000259" key="8">
    <source>
        <dbReference type="Pfam" id="PF06429"/>
    </source>
</evidence>
<dbReference type="GO" id="GO:0030694">
    <property type="term" value="C:bacterial-type flagellum basal body, rod"/>
    <property type="evidence" value="ECO:0007669"/>
    <property type="project" value="UniProtKB-UniRule"/>
</dbReference>
<evidence type="ECO:0000313" key="11">
    <source>
        <dbReference type="Proteomes" id="UP000198620"/>
    </source>
</evidence>
<dbReference type="EMBL" id="FOBH01000002">
    <property type="protein sequence ID" value="SEK70298.1"/>
    <property type="molecule type" value="Genomic_DNA"/>
</dbReference>
<comment type="subcellular location">
    <subcellularLocation>
        <location evidence="1 6">Bacterial flagellum basal body</location>
    </subcellularLocation>
</comment>
<name>A0A1H7J6I5_9PROT</name>
<dbReference type="NCBIfam" id="TIGR02490">
    <property type="entry name" value="flgF"/>
    <property type="match status" value="1"/>
</dbReference>
<evidence type="ECO:0000256" key="6">
    <source>
        <dbReference type="RuleBase" id="RU362116"/>
    </source>
</evidence>
<evidence type="ECO:0000256" key="1">
    <source>
        <dbReference type="ARBA" id="ARBA00004117"/>
    </source>
</evidence>
<feature type="domain" description="Flagellar hook protein FlgE/F/G-like D1" evidence="9">
    <location>
        <begin position="81"/>
        <end position="145"/>
    </location>
</feature>
<dbReference type="InterPro" id="IPR020013">
    <property type="entry name" value="Flagellar_FlgE/F/G"/>
</dbReference>
<accession>A0A1H7J6I5</accession>
<dbReference type="PROSITE" id="PS00588">
    <property type="entry name" value="FLAGELLA_BB_ROD"/>
    <property type="match status" value="1"/>
</dbReference>
<dbReference type="PANTHER" id="PTHR30435">
    <property type="entry name" value="FLAGELLAR PROTEIN"/>
    <property type="match status" value="1"/>
</dbReference>
<dbReference type="AlphaFoldDB" id="A0A1H7J6I5"/>
<feature type="domain" description="Flagellar basal-body/hook protein C-terminal" evidence="8">
    <location>
        <begin position="201"/>
        <end position="245"/>
    </location>
</feature>
<keyword evidence="10" id="KW-0282">Flagellum</keyword>
<dbReference type="STRING" id="1233.SAMN05216387_102404"/>
<dbReference type="GO" id="GO:0071978">
    <property type="term" value="P:bacterial-type flagellum-dependent swarming motility"/>
    <property type="evidence" value="ECO:0007669"/>
    <property type="project" value="TreeGrafter"/>
</dbReference>
<evidence type="ECO:0000256" key="5">
    <source>
        <dbReference type="ARBA" id="ARBA00040228"/>
    </source>
</evidence>
<dbReference type="Pfam" id="PF22692">
    <property type="entry name" value="LlgE_F_G_D1"/>
    <property type="match status" value="1"/>
</dbReference>
<dbReference type="InterPro" id="IPR037925">
    <property type="entry name" value="FlgE/F/G-like"/>
</dbReference>
<evidence type="ECO:0000259" key="9">
    <source>
        <dbReference type="Pfam" id="PF22692"/>
    </source>
</evidence>
<comment type="subunit">
    <text evidence="4 6">The basal body constitutes a major portion of the flagellar organelle and consists of five rings (E,L,P,S, and M) mounted on a central rod. The rod consists of about 26 subunits of FlgG in the distal portion, and FlgB, FlgC and FlgF are thought to build up the proximal portion of the rod with about 6 subunits each.</text>
</comment>
<dbReference type="Pfam" id="PF00460">
    <property type="entry name" value="Flg_bb_rod"/>
    <property type="match status" value="1"/>
</dbReference>
<sequence length="250" mass="25912">MDRMIYVAMTGAKHTLEQHAAVSNNLANANTTGYRAETSVLRAVPVFSDTLATRAFVVDSSGGADFRAGTVQETGRDLDMAIQGAGWIAVQLEDGSEAYTRNGNLHINANGLLQTRNGLNVQGDGGPISIPPNSIVAVAKDGTVSTAPAGAGSSEPNISAMIGRIKLVNPPEAQLARGPDGLFRLAGGGEAEADAGVALISGVLEGSNVNVIEAMVDMISLSRQFEMHMKLLQNAEGNAQRASNLLSINS</sequence>
<protein>
    <recommendedName>
        <fullName evidence="5 6">Flagellar basal-body rod protein FlgF</fullName>
    </recommendedName>
</protein>
<keyword evidence="3 6" id="KW-0975">Bacterial flagellum</keyword>
<dbReference type="NCBIfam" id="TIGR03506">
    <property type="entry name" value="FlgEFG_subfam"/>
    <property type="match status" value="1"/>
</dbReference>
<evidence type="ECO:0000256" key="4">
    <source>
        <dbReference type="ARBA" id="ARBA00038560"/>
    </source>
</evidence>
<organism evidence="10 11">
    <name type="scientific">Nitrosovibrio tenuis</name>
    <dbReference type="NCBI Taxonomy" id="1233"/>
    <lineage>
        <taxon>Bacteria</taxon>
        <taxon>Pseudomonadati</taxon>
        <taxon>Pseudomonadota</taxon>
        <taxon>Betaproteobacteria</taxon>
        <taxon>Nitrosomonadales</taxon>
        <taxon>Nitrosomonadaceae</taxon>
        <taxon>Nitrosovibrio</taxon>
    </lineage>
</organism>
<evidence type="ECO:0000256" key="3">
    <source>
        <dbReference type="ARBA" id="ARBA00023143"/>
    </source>
</evidence>
<dbReference type="InterPro" id="IPR019776">
    <property type="entry name" value="Flagellar_basal_body_rod_CS"/>
</dbReference>
<comment type="similarity">
    <text evidence="2 6">Belongs to the flagella basal body rod proteins family.</text>
</comment>
<gene>
    <name evidence="10" type="ORF">SAMN05216387_102404</name>
</gene>
<dbReference type="PANTHER" id="PTHR30435:SF18">
    <property type="entry name" value="FLAGELLAR BASAL-BODY ROD PROTEIN FLGF"/>
    <property type="match status" value="1"/>
</dbReference>
<evidence type="ECO:0000313" key="10">
    <source>
        <dbReference type="EMBL" id="SEK70298.1"/>
    </source>
</evidence>
<dbReference type="InterPro" id="IPR001444">
    <property type="entry name" value="Flag_bb_rod_N"/>
</dbReference>
<keyword evidence="10" id="KW-0969">Cilium</keyword>
<evidence type="ECO:0000256" key="2">
    <source>
        <dbReference type="ARBA" id="ARBA00009677"/>
    </source>
</evidence>
<dbReference type="NCBIfam" id="NF009280">
    <property type="entry name" value="PRK12640.1"/>
    <property type="match status" value="1"/>
</dbReference>
<proteinExistence type="inferred from homology"/>
<evidence type="ECO:0000259" key="7">
    <source>
        <dbReference type="Pfam" id="PF00460"/>
    </source>
</evidence>
<dbReference type="InterPro" id="IPR012836">
    <property type="entry name" value="FlgF"/>
</dbReference>
<dbReference type="RefSeq" id="WP_090827580.1">
    <property type="nucleotide sequence ID" value="NZ_FOBH01000002.1"/>
</dbReference>